<dbReference type="EMBL" id="DVKI01000036">
    <property type="protein sequence ID" value="HIT16969.1"/>
    <property type="molecule type" value="Genomic_DNA"/>
</dbReference>
<sequence length="370" mass="42810">MGTDLRPVFPEERLLLEIILKEPFKFANSSIWNVGGSCYIVDGKKLHLSYAKIIKESNVKEIISELNKHKKENQKFIENYFNSRSVVHFIKINSRRLNSITYEAVNYIRESAKGIQEDEMFVSFSGGKDSTVVSDLVINALGKNVIHIYGDTTLEYPTSESYIKRFKEKHPLIPMLTAKNKDQDFNNLCEVIGPPSRMLRWCCTVFKTGAITKKIDSTFKDSKSILTFQGIRRNESLSRSKYDRESNDSKIKKQIAINPIIDWTDFDVWLYILSNNIDFNDAYRQGFSRVGCWCCPNNSAWSEFLSAIYMNDKYNLFKDILYRYAQKVGKPDWKTYIDDGEWKKRQGGNGLEISKKSLVSFKPCALEENT</sequence>
<comment type="caution">
    <text evidence="2">The sequence shown here is derived from an EMBL/GenBank/DDBJ whole genome shotgun (WGS) entry which is preliminary data.</text>
</comment>
<feature type="non-terminal residue" evidence="2">
    <location>
        <position position="370"/>
    </location>
</feature>
<dbReference type="PANTHER" id="PTHR43196">
    <property type="entry name" value="SULFATE ADENYLYLTRANSFERASE SUBUNIT 2"/>
    <property type="match status" value="1"/>
</dbReference>
<dbReference type="InterPro" id="IPR002500">
    <property type="entry name" value="PAPS_reduct_dom"/>
</dbReference>
<feature type="domain" description="Phosphoadenosine phosphosulphate reductase" evidence="1">
    <location>
        <begin position="120"/>
        <end position="297"/>
    </location>
</feature>
<reference evidence="2" key="2">
    <citation type="journal article" date="2021" name="PeerJ">
        <title>Extensive microbial diversity within the chicken gut microbiome revealed by metagenomics and culture.</title>
        <authorList>
            <person name="Gilroy R."/>
            <person name="Ravi A."/>
            <person name="Getino M."/>
            <person name="Pursley I."/>
            <person name="Horton D.L."/>
            <person name="Alikhan N.F."/>
            <person name="Baker D."/>
            <person name="Gharbi K."/>
            <person name="Hall N."/>
            <person name="Watson M."/>
            <person name="Adriaenssens E.M."/>
            <person name="Foster-Nyarko E."/>
            <person name="Jarju S."/>
            <person name="Secka A."/>
            <person name="Antonio M."/>
            <person name="Oren A."/>
            <person name="Chaudhuri R.R."/>
            <person name="La Ragione R."/>
            <person name="Hildebrand F."/>
            <person name="Pallen M.J."/>
        </authorList>
    </citation>
    <scope>NUCLEOTIDE SEQUENCE</scope>
    <source>
        <strain evidence="2">14508</strain>
    </source>
</reference>
<dbReference type="AlphaFoldDB" id="A0A9D1G7B6"/>
<organism evidence="2 3">
    <name type="scientific">Candidatus Caccosoma faecigallinarum</name>
    <dbReference type="NCBI Taxonomy" id="2840720"/>
    <lineage>
        <taxon>Bacteria</taxon>
        <taxon>Bacillati</taxon>
        <taxon>Bacillota</taxon>
        <taxon>Bacillota incertae sedis</taxon>
        <taxon>Candidatus Caccosoma</taxon>
    </lineage>
</organism>
<gene>
    <name evidence="2" type="ORF">IAD04_01135</name>
</gene>
<reference evidence="2" key="1">
    <citation type="submission" date="2020-10" db="EMBL/GenBank/DDBJ databases">
        <authorList>
            <person name="Gilroy R."/>
        </authorList>
    </citation>
    <scope>NUCLEOTIDE SEQUENCE</scope>
    <source>
        <strain evidence="2">14508</strain>
    </source>
</reference>
<evidence type="ECO:0000313" key="3">
    <source>
        <dbReference type="Proteomes" id="UP000886893"/>
    </source>
</evidence>
<accession>A0A9D1G7B6</accession>
<dbReference type="InterPro" id="IPR050128">
    <property type="entry name" value="Sulfate_adenylyltrnsfr_sub2"/>
</dbReference>
<proteinExistence type="predicted"/>
<dbReference type="InterPro" id="IPR014729">
    <property type="entry name" value="Rossmann-like_a/b/a_fold"/>
</dbReference>
<protein>
    <submittedName>
        <fullName evidence="2">Phosphoadenosine phosphosulfate reductase family protein</fullName>
    </submittedName>
</protein>
<evidence type="ECO:0000259" key="1">
    <source>
        <dbReference type="Pfam" id="PF01507"/>
    </source>
</evidence>
<dbReference type="GO" id="GO:0003824">
    <property type="term" value="F:catalytic activity"/>
    <property type="evidence" value="ECO:0007669"/>
    <property type="project" value="InterPro"/>
</dbReference>
<dbReference type="Gene3D" id="3.40.50.620">
    <property type="entry name" value="HUPs"/>
    <property type="match status" value="1"/>
</dbReference>
<dbReference type="PANTHER" id="PTHR43196:SF2">
    <property type="entry name" value="PHOSPHOADENOSINE PHOSPHOSULFATE REDUCTASE"/>
    <property type="match status" value="1"/>
</dbReference>
<dbReference type="SUPFAM" id="SSF52402">
    <property type="entry name" value="Adenine nucleotide alpha hydrolases-like"/>
    <property type="match status" value="1"/>
</dbReference>
<dbReference type="Proteomes" id="UP000886893">
    <property type="component" value="Unassembled WGS sequence"/>
</dbReference>
<dbReference type="Pfam" id="PF01507">
    <property type="entry name" value="PAPS_reduct"/>
    <property type="match status" value="1"/>
</dbReference>
<evidence type="ECO:0000313" key="2">
    <source>
        <dbReference type="EMBL" id="HIT16969.1"/>
    </source>
</evidence>
<name>A0A9D1G7B6_9FIRM</name>